<keyword evidence="1" id="KW-1133">Transmembrane helix</keyword>
<dbReference type="GO" id="GO:0000155">
    <property type="term" value="F:phosphorelay sensor kinase activity"/>
    <property type="evidence" value="ECO:0007669"/>
    <property type="project" value="InterPro"/>
</dbReference>
<evidence type="ECO:0000256" key="1">
    <source>
        <dbReference type="SAM" id="Phobius"/>
    </source>
</evidence>
<dbReference type="OrthoDB" id="9792992at2"/>
<dbReference type="InterPro" id="IPR036890">
    <property type="entry name" value="HATPase_C_sf"/>
</dbReference>
<protein>
    <submittedName>
        <fullName evidence="3">Sensor histidine kinase</fullName>
    </submittedName>
</protein>
<keyword evidence="1" id="KW-0812">Transmembrane</keyword>
<name>A0A2T2YLI5_9BACT</name>
<accession>A0A2T2YLI5</accession>
<sequence>MPSLIRRNISVFIQILVWVLLAFLLLLFQPLTSEVKLPFQFWIKQAILFGAWLGTFYLNAKVWVPKLLLTNRTGWFFIAALGTAVGVVLLIYLVEVGLHIPELMHQAFHPGKPRKAGMGPPLYSLIGVLFSTIMVLAIGTSITTVQKWQKDAQLRQLLEQEKTSTELSFLKAQINPHFFFNTLNNIYALTMINIDSSRQALHTLSRMMRYVLYETTSGTTLLSKELGFIEDYIKLMQLRLTENVEVAFCKPNPVNDVMIAPMLLLPFVENAFKHGVSTILPCHIQIKVEQQGSELRVHVNNTIVNEKKLVLEESTGIGLVNTRRRLDLLYPGNYQLTAGENTPENEYQVHLTLNLS</sequence>
<dbReference type="RefSeq" id="WP_106932535.1">
    <property type="nucleotide sequence ID" value="NZ_PYFT01000001.1"/>
</dbReference>
<feature type="transmembrane region" description="Helical" evidence="1">
    <location>
        <begin position="41"/>
        <end position="63"/>
    </location>
</feature>
<feature type="transmembrane region" description="Helical" evidence="1">
    <location>
        <begin position="75"/>
        <end position="94"/>
    </location>
</feature>
<keyword evidence="4" id="KW-1185">Reference proteome</keyword>
<dbReference type="GO" id="GO:0016020">
    <property type="term" value="C:membrane"/>
    <property type="evidence" value="ECO:0007669"/>
    <property type="project" value="InterPro"/>
</dbReference>
<evidence type="ECO:0000313" key="3">
    <source>
        <dbReference type="EMBL" id="PSR56357.1"/>
    </source>
</evidence>
<keyword evidence="3" id="KW-0418">Kinase</keyword>
<keyword evidence="1" id="KW-0472">Membrane</keyword>
<reference evidence="3 4" key="1">
    <citation type="submission" date="2018-03" db="EMBL/GenBank/DDBJ databases">
        <title>Adhaeribacter sp. HMF7605 Genome sequencing and assembly.</title>
        <authorList>
            <person name="Kang H."/>
            <person name="Kang J."/>
            <person name="Cha I."/>
            <person name="Kim H."/>
            <person name="Joh K."/>
        </authorList>
    </citation>
    <scope>NUCLEOTIDE SEQUENCE [LARGE SCALE GENOMIC DNA]</scope>
    <source>
        <strain evidence="3 4">HMF7605</strain>
    </source>
</reference>
<evidence type="ECO:0000313" key="4">
    <source>
        <dbReference type="Proteomes" id="UP000240357"/>
    </source>
</evidence>
<dbReference type="InterPro" id="IPR050640">
    <property type="entry name" value="Bact_2-comp_sensor_kinase"/>
</dbReference>
<feature type="domain" description="Signal transduction histidine kinase internal region" evidence="2">
    <location>
        <begin position="166"/>
        <end position="243"/>
    </location>
</feature>
<dbReference type="SUPFAM" id="SSF55874">
    <property type="entry name" value="ATPase domain of HSP90 chaperone/DNA topoisomerase II/histidine kinase"/>
    <property type="match status" value="1"/>
</dbReference>
<proteinExistence type="predicted"/>
<dbReference type="InterPro" id="IPR010559">
    <property type="entry name" value="Sig_transdc_His_kin_internal"/>
</dbReference>
<organism evidence="3 4">
    <name type="scientific">Adhaeribacter arboris</name>
    <dbReference type="NCBI Taxonomy" id="2072846"/>
    <lineage>
        <taxon>Bacteria</taxon>
        <taxon>Pseudomonadati</taxon>
        <taxon>Bacteroidota</taxon>
        <taxon>Cytophagia</taxon>
        <taxon>Cytophagales</taxon>
        <taxon>Hymenobacteraceae</taxon>
        <taxon>Adhaeribacter</taxon>
    </lineage>
</organism>
<evidence type="ECO:0000259" key="2">
    <source>
        <dbReference type="Pfam" id="PF06580"/>
    </source>
</evidence>
<dbReference type="Pfam" id="PF06580">
    <property type="entry name" value="His_kinase"/>
    <property type="match status" value="1"/>
</dbReference>
<feature type="transmembrane region" description="Helical" evidence="1">
    <location>
        <begin position="122"/>
        <end position="145"/>
    </location>
</feature>
<comment type="caution">
    <text evidence="3">The sequence shown here is derived from an EMBL/GenBank/DDBJ whole genome shotgun (WGS) entry which is preliminary data.</text>
</comment>
<dbReference type="AlphaFoldDB" id="A0A2T2YLI5"/>
<gene>
    <name evidence="3" type="ORF">AHMF7605_24100</name>
</gene>
<feature type="transmembrane region" description="Helical" evidence="1">
    <location>
        <begin position="9"/>
        <end position="29"/>
    </location>
</feature>
<dbReference type="PANTHER" id="PTHR34220">
    <property type="entry name" value="SENSOR HISTIDINE KINASE YPDA"/>
    <property type="match status" value="1"/>
</dbReference>
<keyword evidence="3" id="KW-0808">Transferase</keyword>
<dbReference type="Gene3D" id="3.30.565.10">
    <property type="entry name" value="Histidine kinase-like ATPase, C-terminal domain"/>
    <property type="match status" value="1"/>
</dbReference>
<dbReference type="PANTHER" id="PTHR34220:SF7">
    <property type="entry name" value="SENSOR HISTIDINE KINASE YPDA"/>
    <property type="match status" value="1"/>
</dbReference>
<dbReference type="EMBL" id="PYFT01000001">
    <property type="protein sequence ID" value="PSR56357.1"/>
    <property type="molecule type" value="Genomic_DNA"/>
</dbReference>
<dbReference type="Proteomes" id="UP000240357">
    <property type="component" value="Unassembled WGS sequence"/>
</dbReference>